<evidence type="ECO:0000313" key="3">
    <source>
        <dbReference type="Proteomes" id="UP001236585"/>
    </source>
</evidence>
<keyword evidence="1" id="KW-1133">Transmembrane helix</keyword>
<gene>
    <name evidence="2" type="ORF">PT015_09565</name>
</gene>
<sequence length="47" mass="5223">MNTAIVVLLILVAIGIVLSPLLRMRAWLQKSPPAQEFEPPPEDDDQP</sequence>
<evidence type="ECO:0000313" key="2">
    <source>
        <dbReference type="EMBL" id="WIM89647.1"/>
    </source>
</evidence>
<keyword evidence="1" id="KW-0472">Membrane</keyword>
<dbReference type="RefSeq" id="WP_285190383.1">
    <property type="nucleotide sequence ID" value="NZ_CP126981.1"/>
</dbReference>
<reference evidence="2 3" key="1">
    <citation type="journal article" date="2023" name="Microbiol. Resour. Announc.">
        <title>Complete Genome Sequence of Mycobacterium wuenschmanii, a novel Nontuberculous Mycobacterium Isolated from a captive population of Amazon Milk Frogs.</title>
        <authorList>
            <person name="Hicks J."/>
            <person name="Zeineldin M."/>
            <person name="Ward H."/>
            <person name="Wuenschmann A."/>
            <person name="Camp P."/>
            <person name="Farrell D."/>
            <person name="Lehman K."/>
            <person name="Thacker T."/>
            <person name="Cuthbert E."/>
        </authorList>
    </citation>
    <scope>NUCLEOTIDE SEQUENCE [LARGE SCALE GENOMIC DNA]</scope>
    <source>
        <strain evidence="2 3">Wuenschmanii</strain>
    </source>
</reference>
<protein>
    <submittedName>
        <fullName evidence="2">Uncharacterized protein</fullName>
    </submittedName>
</protein>
<keyword evidence="1" id="KW-0812">Transmembrane</keyword>
<proteinExistence type="predicted"/>
<name>A0ABY8W5B1_9MYCO</name>
<dbReference type="Proteomes" id="UP001236585">
    <property type="component" value="Chromosome"/>
</dbReference>
<feature type="transmembrane region" description="Helical" evidence="1">
    <location>
        <begin position="6"/>
        <end position="22"/>
    </location>
</feature>
<organism evidence="2 3">
    <name type="scientific">Candidatus Mycobacterium wuenschmannii</name>
    <dbReference type="NCBI Taxonomy" id="3027808"/>
    <lineage>
        <taxon>Bacteria</taxon>
        <taxon>Bacillati</taxon>
        <taxon>Actinomycetota</taxon>
        <taxon>Actinomycetes</taxon>
        <taxon>Mycobacteriales</taxon>
        <taxon>Mycobacteriaceae</taxon>
        <taxon>Mycobacterium</taxon>
    </lineage>
</organism>
<evidence type="ECO:0000256" key="1">
    <source>
        <dbReference type="SAM" id="Phobius"/>
    </source>
</evidence>
<dbReference type="EMBL" id="CP126981">
    <property type="protein sequence ID" value="WIM89647.1"/>
    <property type="molecule type" value="Genomic_DNA"/>
</dbReference>
<accession>A0ABY8W5B1</accession>
<keyword evidence="3" id="KW-1185">Reference proteome</keyword>